<dbReference type="EC" id="1.17.4.1" evidence="2 4"/>
<evidence type="ECO:0000313" key="8">
    <source>
        <dbReference type="Proteomes" id="UP000541558"/>
    </source>
</evidence>
<dbReference type="InterPro" id="IPR000788">
    <property type="entry name" value="RNR_lg_C"/>
</dbReference>
<protein>
    <recommendedName>
        <fullName evidence="2 4">Ribonucleoside-diphosphate reductase</fullName>
        <ecNumber evidence="2 4">1.17.4.1</ecNumber>
    </recommendedName>
</protein>
<keyword evidence="8" id="KW-1185">Reference proteome</keyword>
<dbReference type="Pfam" id="PF00317">
    <property type="entry name" value="Ribonuc_red_lgN"/>
    <property type="match status" value="1"/>
</dbReference>
<dbReference type="SUPFAM" id="SSF51998">
    <property type="entry name" value="PFL-like glycyl radical enzymes"/>
    <property type="match status" value="1"/>
</dbReference>
<name>A0A8H5BBG3_9AGAR</name>
<evidence type="ECO:0000256" key="1">
    <source>
        <dbReference type="ARBA" id="ARBA00010406"/>
    </source>
</evidence>
<dbReference type="PRINTS" id="PR01183">
    <property type="entry name" value="RIBORDTASEM1"/>
</dbReference>
<evidence type="ECO:0000259" key="6">
    <source>
        <dbReference type="Pfam" id="PF02867"/>
    </source>
</evidence>
<dbReference type="PANTHER" id="PTHR11573">
    <property type="entry name" value="RIBONUCLEOSIDE-DIPHOSPHATE REDUCTASE LARGE CHAIN"/>
    <property type="match status" value="1"/>
</dbReference>
<dbReference type="Pfam" id="PF02867">
    <property type="entry name" value="Ribonuc_red_lgC"/>
    <property type="match status" value="1"/>
</dbReference>
<dbReference type="Proteomes" id="UP000541558">
    <property type="component" value="Unassembled WGS sequence"/>
</dbReference>
<dbReference type="GO" id="GO:0005971">
    <property type="term" value="C:ribonucleoside-diphosphate reductase complex"/>
    <property type="evidence" value="ECO:0007669"/>
    <property type="project" value="TreeGrafter"/>
</dbReference>
<comment type="caution">
    <text evidence="7">The sequence shown here is derived from an EMBL/GenBank/DDBJ whole genome shotgun (WGS) entry which is preliminary data.</text>
</comment>
<dbReference type="UniPathway" id="UPA00326"/>
<dbReference type="InterPro" id="IPR008926">
    <property type="entry name" value="RNR_R1-su_N"/>
</dbReference>
<evidence type="ECO:0000259" key="5">
    <source>
        <dbReference type="Pfam" id="PF00317"/>
    </source>
</evidence>
<evidence type="ECO:0000256" key="2">
    <source>
        <dbReference type="ARBA" id="ARBA00012274"/>
    </source>
</evidence>
<dbReference type="EMBL" id="JAACJK010000170">
    <property type="protein sequence ID" value="KAF5320285.1"/>
    <property type="molecule type" value="Genomic_DNA"/>
</dbReference>
<dbReference type="InterPro" id="IPR039718">
    <property type="entry name" value="Rrm1"/>
</dbReference>
<dbReference type="Gene3D" id="3.20.70.20">
    <property type="match status" value="1"/>
</dbReference>
<sequence>MYTVTRNTFADAMRDAHADGLLDSDFMKLVADHEQPLNEMVCPEEDARQALRSLRLSYLLRSGDVLYERPQYMWLRSALRIHGSDLEQVQTTYSLMSTFKMIPSTTLLSNSGLIGRSTCSDYYLRVDGMEREASLTVRLSPLEGESMVDGVLQAGLRPALDILNSTLKNAGRRPGCRGGDLAVYLEPWHAEIEAFLNIIKTGGVMEGYGHITQYGLILNDLLIQAEGHWTLFCPSQAPLLTSSHGALFESEYIRLEMAGVGTRTVSARRLWRLIMDLQKATGKPSIVFKGSFDSITPLLGLMNPLTPPEMSEDIAPVASRSEHPVCGNTVALILPSFLTGDRDIDYQELEWVARHAALVLHILYDRAAHPEPKAVVLDIAPSALAVGVKTLGLADALALMSLAYDSVEAKQVNWLVSETVQFGVLDQCVALTQRMGLVSIPLAIPHVSASPSKISPNRIVSGRYNWDALDARLGSYPSLEALIRQDTSGDISPLVGYAAGSDPFMSLVSAVETASKVFVSIPSHFLRSMEIKGLWTAALRDKIIARRGSIQGVDSVPEDLQRLYKTAWDVDQHQLMDMAADRASFVYRGSATNMYMVDPSLASLTSLAFRSWTIGAKVGIQRIFKQGPPRPFPVLLPSDTQTTYVSPDCVGSGTALDPICVPW</sequence>
<organism evidence="7 8">
    <name type="scientific">Ephemerocybe angulata</name>
    <dbReference type="NCBI Taxonomy" id="980116"/>
    <lineage>
        <taxon>Eukaryota</taxon>
        <taxon>Fungi</taxon>
        <taxon>Dikarya</taxon>
        <taxon>Basidiomycota</taxon>
        <taxon>Agaricomycotina</taxon>
        <taxon>Agaricomycetes</taxon>
        <taxon>Agaricomycetidae</taxon>
        <taxon>Agaricales</taxon>
        <taxon>Agaricineae</taxon>
        <taxon>Psathyrellaceae</taxon>
        <taxon>Ephemerocybe</taxon>
    </lineage>
</organism>
<feature type="domain" description="Ribonucleotide reductase large subunit N-terminal" evidence="5">
    <location>
        <begin position="49"/>
        <end position="113"/>
    </location>
</feature>
<comment type="similarity">
    <text evidence="1 4">Belongs to the ribonucleoside diphosphate reductase large chain family.</text>
</comment>
<dbReference type="SUPFAM" id="SSF48168">
    <property type="entry name" value="R1 subunit of ribonucleotide reductase, N-terminal domain"/>
    <property type="match status" value="1"/>
</dbReference>
<keyword evidence="4" id="KW-0215">Deoxyribonucleotide synthesis</keyword>
<evidence type="ECO:0000313" key="7">
    <source>
        <dbReference type="EMBL" id="KAF5320285.1"/>
    </source>
</evidence>
<comment type="catalytic activity">
    <reaction evidence="4">
        <text>a 2'-deoxyribonucleoside 5'-diphosphate + [thioredoxin]-disulfide + H2O = a ribonucleoside 5'-diphosphate + [thioredoxin]-dithiol</text>
        <dbReference type="Rhea" id="RHEA:23252"/>
        <dbReference type="Rhea" id="RHEA-COMP:10698"/>
        <dbReference type="Rhea" id="RHEA-COMP:10700"/>
        <dbReference type="ChEBI" id="CHEBI:15377"/>
        <dbReference type="ChEBI" id="CHEBI:29950"/>
        <dbReference type="ChEBI" id="CHEBI:50058"/>
        <dbReference type="ChEBI" id="CHEBI:57930"/>
        <dbReference type="ChEBI" id="CHEBI:73316"/>
        <dbReference type="EC" id="1.17.4.1"/>
    </reaction>
</comment>
<evidence type="ECO:0000256" key="3">
    <source>
        <dbReference type="ARBA" id="ARBA00023002"/>
    </source>
</evidence>
<dbReference type="InterPro" id="IPR013509">
    <property type="entry name" value="RNR_lsu_N"/>
</dbReference>
<accession>A0A8H5BBG3</accession>
<feature type="domain" description="Ribonucleotide reductase large subunit C-terminal" evidence="6">
    <location>
        <begin position="153"/>
        <end position="618"/>
    </location>
</feature>
<dbReference type="GO" id="GO:0004748">
    <property type="term" value="F:ribonucleoside-diphosphate reductase activity, thioredoxin disulfide as acceptor"/>
    <property type="evidence" value="ECO:0007669"/>
    <property type="project" value="UniProtKB-EC"/>
</dbReference>
<dbReference type="OrthoDB" id="3000483at2759"/>
<keyword evidence="3 4" id="KW-0560">Oxidoreductase</keyword>
<dbReference type="AlphaFoldDB" id="A0A8H5BBG3"/>
<dbReference type="PANTHER" id="PTHR11573:SF6">
    <property type="entry name" value="RIBONUCLEOSIDE-DIPHOSPHATE REDUCTASE LARGE SUBUNIT"/>
    <property type="match status" value="1"/>
</dbReference>
<comment type="function">
    <text evidence="4">Provides the precursors necessary for DNA synthesis. Catalyzes the biosynthesis of deoxyribonucleotides from the corresponding ribonucleotides.</text>
</comment>
<proteinExistence type="inferred from homology"/>
<dbReference type="GO" id="GO:0005524">
    <property type="term" value="F:ATP binding"/>
    <property type="evidence" value="ECO:0007669"/>
    <property type="project" value="InterPro"/>
</dbReference>
<reference evidence="7 8" key="1">
    <citation type="journal article" date="2020" name="ISME J.">
        <title>Uncovering the hidden diversity of litter-decomposition mechanisms in mushroom-forming fungi.</title>
        <authorList>
            <person name="Floudas D."/>
            <person name="Bentzer J."/>
            <person name="Ahren D."/>
            <person name="Johansson T."/>
            <person name="Persson P."/>
            <person name="Tunlid A."/>
        </authorList>
    </citation>
    <scope>NUCLEOTIDE SEQUENCE [LARGE SCALE GENOMIC DNA]</scope>
    <source>
        <strain evidence="7 8">CBS 175.51</strain>
    </source>
</reference>
<gene>
    <name evidence="7" type="ORF">D9611_011331</name>
</gene>
<evidence type="ECO:0000256" key="4">
    <source>
        <dbReference type="RuleBase" id="RU003410"/>
    </source>
</evidence>
<dbReference type="GO" id="GO:0009263">
    <property type="term" value="P:deoxyribonucleotide biosynthetic process"/>
    <property type="evidence" value="ECO:0007669"/>
    <property type="project" value="UniProtKB-KW"/>
</dbReference>